<evidence type="ECO:0000313" key="3">
    <source>
        <dbReference type="Proteomes" id="UP000699462"/>
    </source>
</evidence>
<keyword evidence="1" id="KW-0812">Transmembrane</keyword>
<keyword evidence="1" id="KW-1133">Transmembrane helix</keyword>
<feature type="transmembrane region" description="Helical" evidence="1">
    <location>
        <begin position="30"/>
        <end position="52"/>
    </location>
</feature>
<dbReference type="AlphaFoldDB" id="A0A8T0DWP5"/>
<comment type="caution">
    <text evidence="2">The sequence shown here is derived from an EMBL/GenBank/DDBJ whole genome shotgun (WGS) entry which is preliminary data.</text>
</comment>
<dbReference type="Proteomes" id="UP000699462">
    <property type="component" value="Unassembled WGS sequence"/>
</dbReference>
<sequence length="195" mass="23048">MNMRYSYWRLPCNALYSVAVTLCERWMLNWFKLTISSIISRVFLSALIFFLWERETLYLGICSGSVSRPLSRLFLQCPATDCSPPYAREYDKCRLVNRTRWSAADVTAPCSPIIRNQSEANNYRHTKLHEPLNRIERTNNVVSLHQKLVRQTKRRISWRSFRWNRQQDFPDRKDILGLVDTARQPVSPTTACYIH</sequence>
<keyword evidence="1" id="KW-0472">Membrane</keyword>
<evidence type="ECO:0000256" key="1">
    <source>
        <dbReference type="SAM" id="Phobius"/>
    </source>
</evidence>
<organism evidence="2 3">
    <name type="scientific">Paragonimus westermani</name>
    <dbReference type="NCBI Taxonomy" id="34504"/>
    <lineage>
        <taxon>Eukaryota</taxon>
        <taxon>Metazoa</taxon>
        <taxon>Spiralia</taxon>
        <taxon>Lophotrochozoa</taxon>
        <taxon>Platyhelminthes</taxon>
        <taxon>Trematoda</taxon>
        <taxon>Digenea</taxon>
        <taxon>Plagiorchiida</taxon>
        <taxon>Troglotremata</taxon>
        <taxon>Troglotrematidae</taxon>
        <taxon>Paragonimus</taxon>
    </lineage>
</organism>
<evidence type="ECO:0000313" key="2">
    <source>
        <dbReference type="EMBL" id="KAF8572010.1"/>
    </source>
</evidence>
<proteinExistence type="predicted"/>
<keyword evidence="3" id="KW-1185">Reference proteome</keyword>
<dbReference type="EMBL" id="JTDF01000216">
    <property type="protein sequence ID" value="KAF8572010.1"/>
    <property type="molecule type" value="Genomic_DNA"/>
</dbReference>
<dbReference type="OrthoDB" id="10350334at2759"/>
<reference evidence="2 3" key="1">
    <citation type="submission" date="2019-07" db="EMBL/GenBank/DDBJ databases">
        <title>Annotation for the trematode Paragonimus westermani.</title>
        <authorList>
            <person name="Choi Y.-J."/>
        </authorList>
    </citation>
    <scope>NUCLEOTIDE SEQUENCE [LARGE SCALE GENOMIC DNA]</scope>
    <source>
        <strain evidence="2">180907_Pwestermani</strain>
    </source>
</reference>
<accession>A0A8T0DWP5</accession>
<name>A0A8T0DWP5_9TREM</name>
<gene>
    <name evidence="2" type="ORF">P879_00223</name>
</gene>
<protein>
    <submittedName>
        <fullName evidence="2">Uncharacterized protein</fullName>
    </submittedName>
</protein>